<dbReference type="PANTHER" id="PTHR43280:SF28">
    <property type="entry name" value="HTH-TYPE TRANSCRIPTIONAL ACTIVATOR RHAS"/>
    <property type="match status" value="1"/>
</dbReference>
<dbReference type="Gene3D" id="3.40.50.2300">
    <property type="match status" value="1"/>
</dbReference>
<dbReference type="PROSITE" id="PS50110">
    <property type="entry name" value="RESPONSE_REGULATORY"/>
    <property type="match status" value="1"/>
</dbReference>
<dbReference type="CDD" id="cd17536">
    <property type="entry name" value="REC_YesN-like"/>
    <property type="match status" value="1"/>
</dbReference>
<evidence type="ECO:0000256" key="4">
    <source>
        <dbReference type="PROSITE-ProRule" id="PRU00169"/>
    </source>
</evidence>
<dbReference type="Pfam" id="PF12833">
    <property type="entry name" value="HTH_18"/>
    <property type="match status" value="1"/>
</dbReference>
<dbReference type="InterPro" id="IPR018062">
    <property type="entry name" value="HTH_AraC-typ_CS"/>
</dbReference>
<reference evidence="7 8" key="1">
    <citation type="submission" date="2016-05" db="EMBL/GenBank/DDBJ databases">
        <title>Paenibacillus sp. 1ZS3-15 nov., isolated from the rhizosphere soil.</title>
        <authorList>
            <person name="Zhang X.X."/>
            <person name="Zhang J."/>
        </authorList>
    </citation>
    <scope>NUCLEOTIDE SEQUENCE [LARGE SCALE GENOMIC DNA]</scope>
    <source>
        <strain evidence="7 8">1ZS3-15</strain>
    </source>
</reference>
<evidence type="ECO:0000313" key="7">
    <source>
        <dbReference type="EMBL" id="OAS20474.1"/>
    </source>
</evidence>
<dbReference type="InterPro" id="IPR018060">
    <property type="entry name" value="HTH_AraC"/>
</dbReference>
<dbReference type="InterPro" id="IPR001789">
    <property type="entry name" value="Sig_transdc_resp-reg_receiver"/>
</dbReference>
<dbReference type="GO" id="GO:0000160">
    <property type="term" value="P:phosphorelay signal transduction system"/>
    <property type="evidence" value="ECO:0007669"/>
    <property type="project" value="InterPro"/>
</dbReference>
<evidence type="ECO:0000313" key="8">
    <source>
        <dbReference type="Proteomes" id="UP000078454"/>
    </source>
</evidence>
<dbReference type="SUPFAM" id="SSF52172">
    <property type="entry name" value="CheY-like"/>
    <property type="match status" value="1"/>
</dbReference>
<sequence length="520" mass="59626">MKLIIIEDEQEILQGMTDAVAAIAAQGLEIITVTNSEEATELIRSHKPEIIISDIVLPQQSGIDMLQAIQMPDYHPKIIMVSGYSDFQYAQRSMQLGAMDYLLKPFSREEFSTKIKQVIEMIEGERRNDQYISGQMKQAELGKKLLQNKFLLSLCMTPTVLQEHIYHRLQMWELTWLADANFSVIALGIVRQDRPSPVDKQAELENFAVGNITEELIEGFQPSVVFPNIHHNWILIAPSEVIEQLVAEIQSHVWQYQKLTLGFGISEQQFSFPSIATAYQQALKALKMVYMNPGHNVHTYAEELQPDQESSRLSFELAAQGMLQGDLDQISKTVDHIVGYYVSAQEVKDYQDVSKKCLEWILNLHSVLRDKYAVPVNQIPMSLWEDLEQCEQLEQLKALMLNYLTGVAKRVASSHSNAIIEKAKTLLDTQYAQHITLQSVADQLAIHPVWLSQLFKKETGTNFLDYMTELRMEQSKKLLRDSQLKIYEIAEQVGYQDLQYFGKLFKKRTGQTPKEFRYGK</sequence>
<feature type="modified residue" description="4-aspartylphosphate" evidence="4">
    <location>
        <position position="54"/>
    </location>
</feature>
<name>A0A198AG25_9BACL</name>
<dbReference type="PROSITE" id="PS00041">
    <property type="entry name" value="HTH_ARAC_FAMILY_1"/>
    <property type="match status" value="1"/>
</dbReference>
<dbReference type="GO" id="GO:0003700">
    <property type="term" value="F:DNA-binding transcription factor activity"/>
    <property type="evidence" value="ECO:0007669"/>
    <property type="project" value="InterPro"/>
</dbReference>
<dbReference type="STRING" id="1850517.A8708_18035"/>
<keyword evidence="8" id="KW-1185">Reference proteome</keyword>
<dbReference type="InterPro" id="IPR020449">
    <property type="entry name" value="Tscrpt_reg_AraC-type_HTH"/>
</dbReference>
<dbReference type="EMBL" id="LYPB01000050">
    <property type="protein sequence ID" value="OAS20474.1"/>
    <property type="molecule type" value="Genomic_DNA"/>
</dbReference>
<evidence type="ECO:0000256" key="1">
    <source>
        <dbReference type="ARBA" id="ARBA00023015"/>
    </source>
</evidence>
<keyword evidence="3" id="KW-0804">Transcription</keyword>
<dbReference type="InterPro" id="IPR011006">
    <property type="entry name" value="CheY-like_superfamily"/>
</dbReference>
<comment type="caution">
    <text evidence="7">The sequence shown here is derived from an EMBL/GenBank/DDBJ whole genome shotgun (WGS) entry which is preliminary data.</text>
</comment>
<keyword evidence="4" id="KW-0597">Phosphoprotein</keyword>
<accession>A0A198AG25</accession>
<feature type="domain" description="Response regulatory" evidence="6">
    <location>
        <begin position="2"/>
        <end position="119"/>
    </location>
</feature>
<gene>
    <name evidence="7" type="ORF">A8708_18035</name>
</gene>
<dbReference type="OrthoDB" id="342399at2"/>
<dbReference type="Proteomes" id="UP000078454">
    <property type="component" value="Unassembled WGS sequence"/>
</dbReference>
<dbReference type="GO" id="GO:0043565">
    <property type="term" value="F:sequence-specific DNA binding"/>
    <property type="evidence" value="ECO:0007669"/>
    <property type="project" value="InterPro"/>
</dbReference>
<dbReference type="Pfam" id="PF00072">
    <property type="entry name" value="Response_reg"/>
    <property type="match status" value="1"/>
</dbReference>
<protein>
    <recommendedName>
        <fullName evidence="9">DNA-binding response regulator</fullName>
    </recommendedName>
</protein>
<keyword evidence="2" id="KW-0238">DNA-binding</keyword>
<evidence type="ECO:0000256" key="3">
    <source>
        <dbReference type="ARBA" id="ARBA00023163"/>
    </source>
</evidence>
<dbReference type="RefSeq" id="WP_068663104.1">
    <property type="nucleotide sequence ID" value="NZ_LYPB01000050.1"/>
</dbReference>
<dbReference type="SMART" id="SM00342">
    <property type="entry name" value="HTH_ARAC"/>
    <property type="match status" value="1"/>
</dbReference>
<dbReference type="PANTHER" id="PTHR43280">
    <property type="entry name" value="ARAC-FAMILY TRANSCRIPTIONAL REGULATOR"/>
    <property type="match status" value="1"/>
</dbReference>
<evidence type="ECO:0000259" key="5">
    <source>
        <dbReference type="PROSITE" id="PS01124"/>
    </source>
</evidence>
<dbReference type="PRINTS" id="PR00032">
    <property type="entry name" value="HTHARAC"/>
</dbReference>
<dbReference type="SUPFAM" id="SSF46689">
    <property type="entry name" value="Homeodomain-like"/>
    <property type="match status" value="2"/>
</dbReference>
<feature type="domain" description="HTH araC/xylS-type" evidence="5">
    <location>
        <begin position="421"/>
        <end position="519"/>
    </location>
</feature>
<dbReference type="InterPro" id="IPR009057">
    <property type="entry name" value="Homeodomain-like_sf"/>
</dbReference>
<dbReference type="Gene3D" id="1.10.10.60">
    <property type="entry name" value="Homeodomain-like"/>
    <property type="match status" value="2"/>
</dbReference>
<evidence type="ECO:0008006" key="9">
    <source>
        <dbReference type="Google" id="ProtNLM"/>
    </source>
</evidence>
<proteinExistence type="predicted"/>
<evidence type="ECO:0000256" key="2">
    <source>
        <dbReference type="ARBA" id="ARBA00023125"/>
    </source>
</evidence>
<keyword evidence="1" id="KW-0805">Transcription regulation</keyword>
<evidence type="ECO:0000259" key="6">
    <source>
        <dbReference type="PROSITE" id="PS50110"/>
    </source>
</evidence>
<dbReference type="PROSITE" id="PS01124">
    <property type="entry name" value="HTH_ARAC_FAMILY_2"/>
    <property type="match status" value="1"/>
</dbReference>
<dbReference type="AlphaFoldDB" id="A0A198AG25"/>
<organism evidence="7 8">
    <name type="scientific">Paenibacillus oryzisoli</name>
    <dbReference type="NCBI Taxonomy" id="1850517"/>
    <lineage>
        <taxon>Bacteria</taxon>
        <taxon>Bacillati</taxon>
        <taxon>Bacillota</taxon>
        <taxon>Bacilli</taxon>
        <taxon>Bacillales</taxon>
        <taxon>Paenibacillaceae</taxon>
        <taxon>Paenibacillus</taxon>
    </lineage>
</organism>
<dbReference type="SMART" id="SM00448">
    <property type="entry name" value="REC"/>
    <property type="match status" value="1"/>
</dbReference>